<dbReference type="SUPFAM" id="SSF56935">
    <property type="entry name" value="Porins"/>
    <property type="match status" value="1"/>
</dbReference>
<feature type="signal peptide" evidence="4">
    <location>
        <begin position="1"/>
        <end position="22"/>
    </location>
</feature>
<comment type="subcellular location">
    <subcellularLocation>
        <location evidence="1">Cell outer membrane</location>
    </subcellularLocation>
</comment>
<protein>
    <recommendedName>
        <fullName evidence="7">TonB dependent receptor</fullName>
    </recommendedName>
</protein>
<keyword evidence="2" id="KW-0472">Membrane</keyword>
<evidence type="ECO:0000256" key="3">
    <source>
        <dbReference type="ARBA" id="ARBA00023237"/>
    </source>
</evidence>
<evidence type="ECO:0000256" key="1">
    <source>
        <dbReference type="ARBA" id="ARBA00004442"/>
    </source>
</evidence>
<evidence type="ECO:0000256" key="4">
    <source>
        <dbReference type="SAM" id="SignalP"/>
    </source>
</evidence>
<evidence type="ECO:0008006" key="7">
    <source>
        <dbReference type="Google" id="ProtNLM"/>
    </source>
</evidence>
<dbReference type="EMBL" id="FQVQ01000011">
    <property type="protein sequence ID" value="SHF51162.1"/>
    <property type="molecule type" value="Genomic_DNA"/>
</dbReference>
<gene>
    <name evidence="5" type="ORF">SAMN05444377_11113</name>
</gene>
<organism evidence="5 6">
    <name type="scientific">Flavobacterium fontis</name>
    <dbReference type="NCBI Taxonomy" id="1124188"/>
    <lineage>
        <taxon>Bacteria</taxon>
        <taxon>Pseudomonadati</taxon>
        <taxon>Bacteroidota</taxon>
        <taxon>Flavobacteriia</taxon>
        <taxon>Flavobacteriales</taxon>
        <taxon>Flavobacteriaceae</taxon>
        <taxon>Flavobacterium</taxon>
    </lineage>
</organism>
<dbReference type="InterPro" id="IPR036942">
    <property type="entry name" value="Beta-barrel_TonB_sf"/>
</dbReference>
<dbReference type="Gene3D" id="2.40.170.20">
    <property type="entry name" value="TonB-dependent receptor, beta-barrel domain"/>
    <property type="match status" value="1"/>
</dbReference>
<dbReference type="Proteomes" id="UP000184147">
    <property type="component" value="Unassembled WGS sequence"/>
</dbReference>
<feature type="chain" id="PRO_5009909247" description="TonB dependent receptor" evidence="4">
    <location>
        <begin position="23"/>
        <end position="588"/>
    </location>
</feature>
<evidence type="ECO:0000313" key="5">
    <source>
        <dbReference type="EMBL" id="SHF51162.1"/>
    </source>
</evidence>
<keyword evidence="4" id="KW-0732">Signal</keyword>
<evidence type="ECO:0000313" key="6">
    <source>
        <dbReference type="Proteomes" id="UP000184147"/>
    </source>
</evidence>
<reference evidence="5 6" key="1">
    <citation type="submission" date="2016-11" db="EMBL/GenBank/DDBJ databases">
        <authorList>
            <person name="Jaros S."/>
            <person name="Januszkiewicz K."/>
            <person name="Wedrychowicz H."/>
        </authorList>
    </citation>
    <scope>NUCLEOTIDE SEQUENCE [LARGE SCALE GENOMIC DNA]</scope>
    <source>
        <strain evidence="5 6">DSM 25660</strain>
    </source>
</reference>
<keyword evidence="6" id="KW-1185">Reference proteome</keyword>
<dbReference type="AlphaFoldDB" id="A0A1M5C9R6"/>
<dbReference type="GO" id="GO:0009279">
    <property type="term" value="C:cell outer membrane"/>
    <property type="evidence" value="ECO:0007669"/>
    <property type="project" value="UniProtKB-SubCell"/>
</dbReference>
<dbReference type="OrthoDB" id="1264254at2"/>
<name>A0A1M5C9R6_9FLAO</name>
<keyword evidence="3" id="KW-0998">Cell outer membrane</keyword>
<proteinExistence type="predicted"/>
<evidence type="ECO:0000256" key="2">
    <source>
        <dbReference type="ARBA" id="ARBA00023136"/>
    </source>
</evidence>
<accession>A0A1M5C9R6</accession>
<sequence length="588" mass="65736">MNKRLQYILLSSVFLSAFGGYAQKQNENIGTEVVNVVKPYTPTISDAFKVKETPSLDDEETTKRETIQYTIFSFPVASTFTPAKGKAAAVEQDPKARLFSNYATLAAGNYGNVNGELFLNHNFEDGNYFGLMLRHLSSQGGIKNVELEDKFSNTGLDLTYGGKSSTMSWAAEGGFQRQAYRWYGINSYFTEGLTSEQADLFYSGIEPKQVYQTLYAGGRVGFNQGAFKEAMLRFTRFSDRFDSAENRVVLKPSFAFPVAGENIGLDVVFDYLNGSFARSYVGATEINYGFANIGVQPSFQLTDGDFSAQLGAAFFYSAATEGGESRFFVYPKINVSYKVVGDIMVAYAGAEGNLKQNAYRDFVQENFFVSPTLAIAPTDQKYDVFVGLKGKLANTIGYNVRASYLTEDNRALFTSNVYDSFSTNPNGYVWANSFNVVYDKLNTLQLFGELKADISKNVQWSGQATVSSFSTDAQAEAWNLPALEMRSAIDVVFTPKWYAGASVFFVGERKDQFRYTDDAAVVQPTFITRDITLKSFIDLNAHVGYKHSDRITFFLRGHNLTNQNYQRWFNYPVQGIQLLLGAHFKFDF</sequence>
<dbReference type="STRING" id="1124188.SAMN05444377_11113"/>